<dbReference type="EMBL" id="CP017101">
    <property type="protein sequence ID" value="APO68687.1"/>
    <property type="molecule type" value="Genomic_DNA"/>
</dbReference>
<dbReference type="STRING" id="56730.IE4872_CH03086"/>
<gene>
    <name evidence="1" type="ORF">IE4872_CH03086</name>
</gene>
<protein>
    <submittedName>
        <fullName evidence="1">Uncharacterized protein</fullName>
    </submittedName>
</protein>
<organism evidence="1 2">
    <name type="scientific">Rhizobium gallicum</name>
    <dbReference type="NCBI Taxonomy" id="56730"/>
    <lineage>
        <taxon>Bacteria</taxon>
        <taxon>Pseudomonadati</taxon>
        <taxon>Pseudomonadota</taxon>
        <taxon>Alphaproteobacteria</taxon>
        <taxon>Hyphomicrobiales</taxon>
        <taxon>Rhizobiaceae</taxon>
        <taxon>Rhizobium/Agrobacterium group</taxon>
        <taxon>Rhizobium</taxon>
    </lineage>
</organism>
<sequence>MSFPLDASQHDCISFWSVVPFYRNLICGIHTVFRENVKTKRLYWVRFLAKRT</sequence>
<evidence type="ECO:0000313" key="2">
    <source>
        <dbReference type="Proteomes" id="UP000184749"/>
    </source>
</evidence>
<accession>A0A1L5NLD5</accession>
<proteinExistence type="predicted"/>
<dbReference type="Proteomes" id="UP000184749">
    <property type="component" value="Chromosome"/>
</dbReference>
<dbReference type="AlphaFoldDB" id="A0A1L5NLD5"/>
<reference evidence="1 2" key="1">
    <citation type="submission" date="2016-09" db="EMBL/GenBank/DDBJ databases">
        <title>The complete genome sequences of Rhizobium gallicum, symbiovars gallicum and phaseoli, symbionts associated to common bean (Phaseolus vulgaris).</title>
        <authorList>
            <person name="Bustos P."/>
            <person name="Santamaria R.I."/>
            <person name="Perez-Carrascal O.M."/>
            <person name="Juarez S."/>
            <person name="Lozano L."/>
            <person name="Martinez-Flores I."/>
            <person name="Martinez-Romero E."/>
            <person name="Cevallos M."/>
            <person name="Romero D."/>
            <person name="Davila G."/>
            <person name="Gonzalez V."/>
        </authorList>
    </citation>
    <scope>NUCLEOTIDE SEQUENCE [LARGE SCALE GENOMIC DNA]</scope>
    <source>
        <strain evidence="1 2">IE4872</strain>
    </source>
</reference>
<evidence type="ECO:0000313" key="1">
    <source>
        <dbReference type="EMBL" id="APO68687.1"/>
    </source>
</evidence>
<name>A0A1L5NLD5_9HYPH</name>